<evidence type="ECO:0000313" key="2">
    <source>
        <dbReference type="Proteomes" id="UP000623542"/>
    </source>
</evidence>
<dbReference type="GO" id="GO:0007264">
    <property type="term" value="P:small GTPase-mediated signal transduction"/>
    <property type="evidence" value="ECO:0007669"/>
    <property type="project" value="InterPro"/>
</dbReference>
<dbReference type="PANTHER" id="PTHR11787">
    <property type="entry name" value="RAB GDP-DISSOCIATION INHIBITOR"/>
    <property type="match status" value="1"/>
</dbReference>
<keyword evidence="2" id="KW-1185">Reference proteome</keyword>
<feature type="non-terminal residue" evidence="1">
    <location>
        <position position="1"/>
    </location>
</feature>
<gene>
    <name evidence="1" type="primary">Gdi1</name>
    <name evidence="1" type="ORF">ELAFOR_R14796</name>
</gene>
<comment type="caution">
    <text evidence="1">The sequence shown here is derived from an EMBL/GenBank/DDBJ whole genome shotgun (WGS) entry which is preliminary data.</text>
</comment>
<dbReference type="GO" id="GO:0005737">
    <property type="term" value="C:cytoplasm"/>
    <property type="evidence" value="ECO:0007669"/>
    <property type="project" value="TreeGrafter"/>
</dbReference>
<sequence>MDRNDYYGAESASLNLTQLYKKFRGTEPPAELGRDRDYNVDLIPKFMMANGEMTK</sequence>
<name>A0A851URK5_9PASS</name>
<dbReference type="OrthoDB" id="9446342at2759"/>
<protein>
    <submittedName>
        <fullName evidence="1">GDI1 inhibitor</fullName>
    </submittedName>
</protein>
<dbReference type="InterPro" id="IPR018203">
    <property type="entry name" value="GDP_dissociation_inhibitor"/>
</dbReference>
<proteinExistence type="predicted"/>
<reference evidence="1" key="1">
    <citation type="submission" date="2019-09" db="EMBL/GenBank/DDBJ databases">
        <title>Bird 10,000 Genomes (B10K) Project - Family phase.</title>
        <authorList>
            <person name="Zhang G."/>
        </authorList>
    </citation>
    <scope>NUCLEOTIDE SEQUENCE</scope>
    <source>
        <strain evidence="1">B10K-IZCAS-20218</strain>
        <tissue evidence="1">Blood</tissue>
    </source>
</reference>
<dbReference type="EMBL" id="WBNG01005426">
    <property type="protein sequence ID" value="NXD32437.1"/>
    <property type="molecule type" value="Genomic_DNA"/>
</dbReference>
<accession>A0A851URK5</accession>
<dbReference type="GO" id="GO:0005093">
    <property type="term" value="F:Rab GDP-dissociation inhibitor activity"/>
    <property type="evidence" value="ECO:0007669"/>
    <property type="project" value="TreeGrafter"/>
</dbReference>
<dbReference type="PANTHER" id="PTHR11787:SF8">
    <property type="entry name" value="RAB GDP DISSOCIATION INHIBITOR"/>
    <property type="match status" value="1"/>
</dbReference>
<organism evidence="1 2">
    <name type="scientific">Elachura formosa</name>
    <name type="common">spotted wren-babbler</name>
    <dbReference type="NCBI Taxonomy" id="1463973"/>
    <lineage>
        <taxon>Eukaryota</taxon>
        <taxon>Metazoa</taxon>
        <taxon>Chordata</taxon>
        <taxon>Craniata</taxon>
        <taxon>Vertebrata</taxon>
        <taxon>Euteleostomi</taxon>
        <taxon>Archelosauria</taxon>
        <taxon>Archosauria</taxon>
        <taxon>Dinosauria</taxon>
        <taxon>Saurischia</taxon>
        <taxon>Theropoda</taxon>
        <taxon>Coelurosauria</taxon>
        <taxon>Aves</taxon>
        <taxon>Neognathae</taxon>
        <taxon>Neoaves</taxon>
        <taxon>Telluraves</taxon>
        <taxon>Australaves</taxon>
        <taxon>Passeriformes</taxon>
        <taxon>Elachuridae</taxon>
        <taxon>Elachura</taxon>
    </lineage>
</organism>
<feature type="non-terminal residue" evidence="1">
    <location>
        <position position="55"/>
    </location>
</feature>
<dbReference type="GO" id="GO:0016192">
    <property type="term" value="P:vesicle-mediated transport"/>
    <property type="evidence" value="ECO:0007669"/>
    <property type="project" value="TreeGrafter"/>
</dbReference>
<dbReference type="Proteomes" id="UP000623542">
    <property type="component" value="Unassembled WGS sequence"/>
</dbReference>
<evidence type="ECO:0000313" key="1">
    <source>
        <dbReference type="EMBL" id="NXD32437.1"/>
    </source>
</evidence>
<dbReference type="AlphaFoldDB" id="A0A851URK5"/>
<dbReference type="Pfam" id="PF00996">
    <property type="entry name" value="GDI"/>
    <property type="match status" value="1"/>
</dbReference>
<dbReference type="Gene3D" id="3.30.519.10">
    <property type="entry name" value="Guanine Nucleotide Dissociation Inhibitor, domain 2"/>
    <property type="match status" value="1"/>
</dbReference>